<keyword evidence="4 12" id="KW-0808">Transferase</keyword>
<evidence type="ECO:0000259" key="14">
    <source>
        <dbReference type="Pfam" id="PF02782"/>
    </source>
</evidence>
<comment type="similarity">
    <text evidence="2 12">Belongs to the FGGY kinase family.</text>
</comment>
<dbReference type="Pfam" id="PF02782">
    <property type="entry name" value="FGGY_C"/>
    <property type="match status" value="1"/>
</dbReference>
<evidence type="ECO:0000313" key="15">
    <source>
        <dbReference type="EMBL" id="SSX13083.1"/>
    </source>
</evidence>
<dbReference type="PIRSF" id="PIRSF000538">
    <property type="entry name" value="GlpK"/>
    <property type="match status" value="1"/>
</dbReference>
<dbReference type="FunFam" id="3.30.420.40:FF:000177">
    <property type="entry name" value="Glycerol kinase"/>
    <property type="match status" value="1"/>
</dbReference>
<accession>A0A336MUT0</accession>
<name>A0A336MUT0_CULSO</name>
<dbReference type="AlphaFoldDB" id="A0A336MUT0"/>
<protein>
    <recommendedName>
        <fullName evidence="11">Probable glycerol kinase</fullName>
        <ecNumber evidence="3">2.7.1.30</ecNumber>
    </recommendedName>
    <alternativeName>
        <fullName evidence="9">ATP:glycerol 3-phosphotransferase</fullName>
    </alternativeName>
</protein>
<dbReference type="EC" id="2.7.1.30" evidence="3"/>
<dbReference type="InterPro" id="IPR005999">
    <property type="entry name" value="Glycerol_kin"/>
</dbReference>
<dbReference type="InterPro" id="IPR000577">
    <property type="entry name" value="Carb_kinase_FGGY"/>
</dbReference>
<gene>
    <name evidence="16" type="primary">CSON005073</name>
</gene>
<comment type="catalytic activity">
    <reaction evidence="10">
        <text>glycerol + ATP = sn-glycerol 3-phosphate + ADP + H(+)</text>
        <dbReference type="Rhea" id="RHEA:21644"/>
        <dbReference type="ChEBI" id="CHEBI:15378"/>
        <dbReference type="ChEBI" id="CHEBI:17754"/>
        <dbReference type="ChEBI" id="CHEBI:30616"/>
        <dbReference type="ChEBI" id="CHEBI:57597"/>
        <dbReference type="ChEBI" id="CHEBI:456216"/>
        <dbReference type="EC" id="2.7.1.30"/>
    </reaction>
</comment>
<feature type="domain" description="Carbohydrate kinase FGGY C-terminal" evidence="14">
    <location>
        <begin position="273"/>
        <end position="462"/>
    </location>
</feature>
<dbReference type="FunFam" id="3.30.420.40:FF:000108">
    <property type="entry name" value="Glycerol kinase, glycosomal"/>
    <property type="match status" value="1"/>
</dbReference>
<dbReference type="InterPro" id="IPR018483">
    <property type="entry name" value="Carb_kinase_FGGY_CS"/>
</dbReference>
<dbReference type="InterPro" id="IPR018484">
    <property type="entry name" value="FGGY_N"/>
</dbReference>
<keyword evidence="6 12" id="KW-0418">Kinase</keyword>
<evidence type="ECO:0000259" key="13">
    <source>
        <dbReference type="Pfam" id="PF00370"/>
    </source>
</evidence>
<dbReference type="VEuPathDB" id="VectorBase:CSON005073"/>
<evidence type="ECO:0000256" key="8">
    <source>
        <dbReference type="ARBA" id="ARBA00022840"/>
    </source>
</evidence>
<evidence type="ECO:0000256" key="6">
    <source>
        <dbReference type="ARBA" id="ARBA00022777"/>
    </source>
</evidence>
<organism evidence="16">
    <name type="scientific">Culicoides sonorensis</name>
    <name type="common">Biting midge</name>
    <dbReference type="NCBI Taxonomy" id="179676"/>
    <lineage>
        <taxon>Eukaryota</taxon>
        <taxon>Metazoa</taxon>
        <taxon>Ecdysozoa</taxon>
        <taxon>Arthropoda</taxon>
        <taxon>Hexapoda</taxon>
        <taxon>Insecta</taxon>
        <taxon>Pterygota</taxon>
        <taxon>Neoptera</taxon>
        <taxon>Endopterygota</taxon>
        <taxon>Diptera</taxon>
        <taxon>Nematocera</taxon>
        <taxon>Chironomoidea</taxon>
        <taxon>Ceratopogonidae</taxon>
        <taxon>Ceratopogoninae</taxon>
        <taxon>Culicoides</taxon>
        <taxon>Monoculicoides</taxon>
    </lineage>
</organism>
<proteinExistence type="inferred from homology"/>
<evidence type="ECO:0000256" key="11">
    <source>
        <dbReference type="ARBA" id="ARBA00071571"/>
    </source>
</evidence>
<keyword evidence="5" id="KW-0547">Nucleotide-binding</keyword>
<comment type="pathway">
    <text evidence="1">Polyol metabolism; glycerol degradation via glycerol kinase pathway; sn-glycerol 3-phosphate from glycerol: step 1/1.</text>
</comment>
<dbReference type="PROSITE" id="PS00933">
    <property type="entry name" value="FGGY_KINASES_1"/>
    <property type="match status" value="1"/>
</dbReference>
<dbReference type="NCBIfam" id="NF000756">
    <property type="entry name" value="PRK00047.1"/>
    <property type="match status" value="1"/>
</dbReference>
<dbReference type="SUPFAM" id="SSF53067">
    <property type="entry name" value="Actin-like ATPase domain"/>
    <property type="match status" value="2"/>
</dbReference>
<reference evidence="16" key="2">
    <citation type="submission" date="2018-07" db="EMBL/GenBank/DDBJ databases">
        <authorList>
            <person name="Quirk P.G."/>
            <person name="Krulwich T.A."/>
        </authorList>
    </citation>
    <scope>NUCLEOTIDE SEQUENCE</scope>
</reference>
<evidence type="ECO:0000256" key="5">
    <source>
        <dbReference type="ARBA" id="ARBA00022741"/>
    </source>
</evidence>
<evidence type="ECO:0000256" key="2">
    <source>
        <dbReference type="ARBA" id="ARBA00009156"/>
    </source>
</evidence>
<feature type="domain" description="Carbohydrate kinase FGGY N-terminal" evidence="13">
    <location>
        <begin position="7"/>
        <end position="263"/>
    </location>
</feature>
<evidence type="ECO:0000256" key="7">
    <source>
        <dbReference type="ARBA" id="ARBA00022798"/>
    </source>
</evidence>
<evidence type="ECO:0000256" key="3">
    <source>
        <dbReference type="ARBA" id="ARBA00012099"/>
    </source>
</evidence>
<dbReference type="GO" id="GO:0005524">
    <property type="term" value="F:ATP binding"/>
    <property type="evidence" value="ECO:0007669"/>
    <property type="project" value="UniProtKB-KW"/>
</dbReference>
<dbReference type="PROSITE" id="PS00445">
    <property type="entry name" value="FGGY_KINASES_2"/>
    <property type="match status" value="1"/>
</dbReference>
<keyword evidence="7" id="KW-0319">Glycerol metabolism</keyword>
<dbReference type="GO" id="GO:0004370">
    <property type="term" value="F:glycerol kinase activity"/>
    <property type="evidence" value="ECO:0007669"/>
    <property type="project" value="UniProtKB-EC"/>
</dbReference>
<dbReference type="NCBIfam" id="TIGR01311">
    <property type="entry name" value="glycerol_kin"/>
    <property type="match status" value="1"/>
</dbReference>
<dbReference type="Gene3D" id="3.30.420.40">
    <property type="match status" value="2"/>
</dbReference>
<dbReference type="GO" id="GO:0019563">
    <property type="term" value="P:glycerol catabolic process"/>
    <property type="evidence" value="ECO:0007669"/>
    <property type="project" value="UniProtKB-UniPathway"/>
</dbReference>
<dbReference type="OMA" id="VQWMRDQ"/>
<dbReference type="PANTHER" id="PTHR10196:SF82">
    <property type="entry name" value="GLYCEROL KINASE"/>
    <property type="match status" value="1"/>
</dbReference>
<dbReference type="InterPro" id="IPR018485">
    <property type="entry name" value="FGGY_C"/>
</dbReference>
<keyword evidence="8" id="KW-0067">ATP-binding</keyword>
<dbReference type="UniPathway" id="UPA00618">
    <property type="reaction ID" value="UER00672"/>
</dbReference>
<dbReference type="PANTHER" id="PTHR10196">
    <property type="entry name" value="SUGAR KINASE"/>
    <property type="match status" value="1"/>
</dbReference>
<dbReference type="InterPro" id="IPR043129">
    <property type="entry name" value="ATPase_NBD"/>
</dbReference>
<dbReference type="Pfam" id="PF00370">
    <property type="entry name" value="FGGY_N"/>
    <property type="match status" value="1"/>
</dbReference>
<dbReference type="GO" id="GO:0006641">
    <property type="term" value="P:triglyceride metabolic process"/>
    <property type="evidence" value="ECO:0007669"/>
    <property type="project" value="TreeGrafter"/>
</dbReference>
<evidence type="ECO:0000256" key="9">
    <source>
        <dbReference type="ARBA" id="ARBA00043149"/>
    </source>
</evidence>
<dbReference type="GO" id="GO:0005739">
    <property type="term" value="C:mitochondrion"/>
    <property type="evidence" value="ECO:0007669"/>
    <property type="project" value="TreeGrafter"/>
</dbReference>
<dbReference type="EMBL" id="UFQT01002047">
    <property type="protein sequence ID" value="SSX32523.1"/>
    <property type="molecule type" value="Genomic_DNA"/>
</dbReference>
<dbReference type="InterPro" id="IPR042018">
    <property type="entry name" value="GK1-3_metazoan-type"/>
</dbReference>
<sequence length="511" mass="56313">MTLGKLVGAIDEGTQSARFILFKAQTGEVVCKHQRELKQIYPGNDGWVEQDPLVIMEVVQECIDKCMEKLIELGGHPSDVVAVGVTNQRETTIVWDSVTGQPLYNAIVWLDLRTSSTVNKLVESTPDKNPNHLKRMCGLPISTYFSAVKIRWLIDNVPAVRDAILNGTCMFGTVDSWIIYNLTGGKYGGIHITDVTNASRTLLMNLETLQWDNTLLEFFGIEKTLKLPEIRSSSEVYGQIRSGILSGVVISACLGDQQAALVGQQCLHKGQAKATYGTGCFLLYNTGTHIVDSKFGLITTVAYKLKDEPAMYAMEGSVAVAGAAVSWLKDNLNLLKHAKECEAEALTVKDNGDVYFVPAFSGLYSPWWRGDARGVICGITLDTQRGHLIRATLEAVCFQVRDVLEAMNSDCGIPLTKLLVDGGMTENNFLMQSQSDIIGIDVIKPAMAETTSLGIAMLAGYAVGIWDINKDTGVEHVVYRHKNSDNERQQRYRRWKMAVDRSFGWASLDVA</sequence>
<dbReference type="GO" id="GO:0046167">
    <property type="term" value="P:glycerol-3-phosphate biosynthetic process"/>
    <property type="evidence" value="ECO:0007669"/>
    <property type="project" value="TreeGrafter"/>
</dbReference>
<dbReference type="EMBL" id="UFQS01002047">
    <property type="protein sequence ID" value="SSX13083.1"/>
    <property type="molecule type" value="Genomic_DNA"/>
</dbReference>
<evidence type="ECO:0000313" key="16">
    <source>
        <dbReference type="EMBL" id="SSX32523.1"/>
    </source>
</evidence>
<evidence type="ECO:0000256" key="1">
    <source>
        <dbReference type="ARBA" id="ARBA00005190"/>
    </source>
</evidence>
<evidence type="ECO:0000256" key="12">
    <source>
        <dbReference type="RuleBase" id="RU003733"/>
    </source>
</evidence>
<reference evidence="15" key="1">
    <citation type="submission" date="2018-04" db="EMBL/GenBank/DDBJ databases">
        <authorList>
            <person name="Go L.Y."/>
            <person name="Mitchell J.A."/>
        </authorList>
    </citation>
    <scope>NUCLEOTIDE SEQUENCE</scope>
    <source>
        <tissue evidence="15">Whole organism</tissue>
    </source>
</reference>
<dbReference type="CDD" id="cd07792">
    <property type="entry name" value="ASKHA_NBD_FGGY_GK1-3-like"/>
    <property type="match status" value="1"/>
</dbReference>
<evidence type="ECO:0000256" key="10">
    <source>
        <dbReference type="ARBA" id="ARBA00052101"/>
    </source>
</evidence>
<evidence type="ECO:0000256" key="4">
    <source>
        <dbReference type="ARBA" id="ARBA00022679"/>
    </source>
</evidence>